<name>A0AAV7G5E4_DENCH</name>
<evidence type="ECO:0000256" key="1">
    <source>
        <dbReference type="SAM" id="MobiDB-lite"/>
    </source>
</evidence>
<feature type="compositionally biased region" description="Basic residues" evidence="1">
    <location>
        <begin position="95"/>
        <end position="108"/>
    </location>
</feature>
<accession>A0AAV7G5E4</accession>
<organism evidence="2 3">
    <name type="scientific">Dendrobium chrysotoxum</name>
    <name type="common">Orchid</name>
    <dbReference type="NCBI Taxonomy" id="161865"/>
    <lineage>
        <taxon>Eukaryota</taxon>
        <taxon>Viridiplantae</taxon>
        <taxon>Streptophyta</taxon>
        <taxon>Embryophyta</taxon>
        <taxon>Tracheophyta</taxon>
        <taxon>Spermatophyta</taxon>
        <taxon>Magnoliopsida</taxon>
        <taxon>Liliopsida</taxon>
        <taxon>Asparagales</taxon>
        <taxon>Orchidaceae</taxon>
        <taxon>Epidendroideae</taxon>
        <taxon>Malaxideae</taxon>
        <taxon>Dendrobiinae</taxon>
        <taxon>Dendrobium</taxon>
    </lineage>
</organism>
<sequence length="133" mass="15094">MNIALTQCYWTPAIICPSPDPRRISTQRRISASCVTCLGYLPDVVLMPVAGHSSDFCPTPSFLPLKDFCPSRILLQESIHHHHIRFRLLRTRRDRKYQQHHQSRRNPRLHLAISRASTASASPPPASTSKLMA</sequence>
<dbReference type="Proteomes" id="UP000775213">
    <property type="component" value="Unassembled WGS sequence"/>
</dbReference>
<evidence type="ECO:0000313" key="3">
    <source>
        <dbReference type="Proteomes" id="UP000775213"/>
    </source>
</evidence>
<comment type="caution">
    <text evidence="2">The sequence shown here is derived from an EMBL/GenBank/DDBJ whole genome shotgun (WGS) entry which is preliminary data.</text>
</comment>
<feature type="region of interest" description="Disordered" evidence="1">
    <location>
        <begin position="95"/>
        <end position="133"/>
    </location>
</feature>
<keyword evidence="3" id="KW-1185">Reference proteome</keyword>
<protein>
    <submittedName>
        <fullName evidence="2">Uncharacterized protein</fullName>
    </submittedName>
</protein>
<reference evidence="2 3" key="1">
    <citation type="journal article" date="2021" name="Hortic Res">
        <title>Chromosome-scale assembly of the Dendrobium chrysotoxum genome enhances the understanding of orchid evolution.</title>
        <authorList>
            <person name="Zhang Y."/>
            <person name="Zhang G.Q."/>
            <person name="Zhang D."/>
            <person name="Liu X.D."/>
            <person name="Xu X.Y."/>
            <person name="Sun W.H."/>
            <person name="Yu X."/>
            <person name="Zhu X."/>
            <person name="Wang Z.W."/>
            <person name="Zhao X."/>
            <person name="Zhong W.Y."/>
            <person name="Chen H."/>
            <person name="Yin W.L."/>
            <person name="Huang T."/>
            <person name="Niu S.C."/>
            <person name="Liu Z.J."/>
        </authorList>
    </citation>
    <scope>NUCLEOTIDE SEQUENCE [LARGE SCALE GENOMIC DNA]</scope>
    <source>
        <strain evidence="2">Lindl</strain>
    </source>
</reference>
<proteinExistence type="predicted"/>
<evidence type="ECO:0000313" key="2">
    <source>
        <dbReference type="EMBL" id="KAH0451209.1"/>
    </source>
</evidence>
<dbReference type="EMBL" id="JAGFBR010000017">
    <property type="protein sequence ID" value="KAH0451209.1"/>
    <property type="molecule type" value="Genomic_DNA"/>
</dbReference>
<dbReference type="AlphaFoldDB" id="A0AAV7G5E4"/>
<gene>
    <name evidence="2" type="ORF">IEQ34_018508</name>
</gene>